<dbReference type="OMA" id="ERCMKER"/>
<reference evidence="3 5" key="2">
    <citation type="journal article" date="2013" name="Nature">
        <title>Insights into bilaterian evolution from three spiralian genomes.</title>
        <authorList>
            <person name="Simakov O."/>
            <person name="Marletaz F."/>
            <person name="Cho S.J."/>
            <person name="Edsinger-Gonzales E."/>
            <person name="Havlak P."/>
            <person name="Hellsten U."/>
            <person name="Kuo D.H."/>
            <person name="Larsson T."/>
            <person name="Lv J."/>
            <person name="Arendt D."/>
            <person name="Savage R."/>
            <person name="Osoegawa K."/>
            <person name="de Jong P."/>
            <person name="Grimwood J."/>
            <person name="Chapman J.A."/>
            <person name="Shapiro H."/>
            <person name="Aerts A."/>
            <person name="Otillar R.P."/>
            <person name="Terry A.Y."/>
            <person name="Boore J.L."/>
            <person name="Grigoriev I.V."/>
            <person name="Lindberg D.R."/>
            <person name="Seaver E.C."/>
            <person name="Weisblat D.A."/>
            <person name="Putnam N.H."/>
            <person name="Rokhsar D.S."/>
        </authorList>
    </citation>
    <scope>NUCLEOTIDE SEQUENCE</scope>
</reference>
<feature type="coiled-coil region" evidence="1">
    <location>
        <begin position="195"/>
        <end position="236"/>
    </location>
</feature>
<dbReference type="PANTHER" id="PTHR35970:SF1">
    <property type="entry name" value="SODIUM CHANNEL AND CLATHRIN LINKER 1"/>
    <property type="match status" value="1"/>
</dbReference>
<dbReference type="InParanoid" id="T1FWB8"/>
<feature type="coiled-coil region" evidence="1">
    <location>
        <begin position="119"/>
        <end position="146"/>
    </location>
</feature>
<dbReference type="InterPro" id="IPR038911">
    <property type="entry name" value="SCLT1"/>
</dbReference>
<feature type="compositionally biased region" description="Acidic residues" evidence="2">
    <location>
        <begin position="46"/>
        <end position="66"/>
    </location>
</feature>
<evidence type="ECO:0000313" key="5">
    <source>
        <dbReference type="Proteomes" id="UP000015101"/>
    </source>
</evidence>
<keyword evidence="5" id="KW-1185">Reference proteome</keyword>
<evidence type="ECO:0000313" key="4">
    <source>
        <dbReference type="EnsemblMetazoa" id="HelroP194693"/>
    </source>
</evidence>
<dbReference type="Proteomes" id="UP000015101">
    <property type="component" value="Unassembled WGS sequence"/>
</dbReference>
<dbReference type="EMBL" id="AMQM01008438">
    <property type="status" value="NOT_ANNOTATED_CDS"/>
    <property type="molecule type" value="Genomic_DNA"/>
</dbReference>
<evidence type="ECO:0000256" key="2">
    <source>
        <dbReference type="SAM" id="MobiDB-lite"/>
    </source>
</evidence>
<keyword evidence="1" id="KW-0175">Coiled coil</keyword>
<dbReference type="EMBL" id="KB097778">
    <property type="protein sequence ID" value="ESN90075.1"/>
    <property type="molecule type" value="Genomic_DNA"/>
</dbReference>
<gene>
    <name evidence="4" type="primary">20213114</name>
    <name evidence="3" type="ORF">HELRODRAFT_194693</name>
</gene>
<accession>T1FWB8</accession>
<feature type="coiled-coil region" evidence="1">
    <location>
        <begin position="291"/>
        <end position="318"/>
    </location>
</feature>
<dbReference type="OrthoDB" id="551053at2759"/>
<dbReference type="EnsemblMetazoa" id="HelroT194693">
    <property type="protein sequence ID" value="HelroP194693"/>
    <property type="gene ID" value="HelroG194693"/>
</dbReference>
<dbReference type="GO" id="GO:0060271">
    <property type="term" value="P:cilium assembly"/>
    <property type="evidence" value="ECO:0000318"/>
    <property type="project" value="GO_Central"/>
</dbReference>
<dbReference type="STRING" id="6412.T1FWB8"/>
<dbReference type="AlphaFoldDB" id="T1FWB8"/>
<dbReference type="RefSeq" id="XP_009031840.1">
    <property type="nucleotide sequence ID" value="XM_009033592.1"/>
</dbReference>
<dbReference type="PANTHER" id="PTHR35970">
    <property type="entry name" value="SODIUM CHANNEL AND CLATHRIN LINKER 1"/>
    <property type="match status" value="1"/>
</dbReference>
<feature type="coiled-coil region" evidence="1">
    <location>
        <begin position="376"/>
        <end position="456"/>
    </location>
</feature>
<reference evidence="5" key="1">
    <citation type="submission" date="2012-12" db="EMBL/GenBank/DDBJ databases">
        <authorList>
            <person name="Hellsten U."/>
            <person name="Grimwood J."/>
            <person name="Chapman J.A."/>
            <person name="Shapiro H."/>
            <person name="Aerts A."/>
            <person name="Otillar R.P."/>
            <person name="Terry A.Y."/>
            <person name="Boore J.L."/>
            <person name="Simakov O."/>
            <person name="Marletaz F."/>
            <person name="Cho S.-J."/>
            <person name="Edsinger-Gonzales E."/>
            <person name="Havlak P."/>
            <person name="Kuo D.-H."/>
            <person name="Larsson T."/>
            <person name="Lv J."/>
            <person name="Arendt D."/>
            <person name="Savage R."/>
            <person name="Osoegawa K."/>
            <person name="de Jong P."/>
            <person name="Lindberg D.R."/>
            <person name="Seaver E.C."/>
            <person name="Weisblat D.A."/>
            <person name="Putnam N.H."/>
            <person name="Grigoriev I.V."/>
            <person name="Rokhsar D.S."/>
        </authorList>
    </citation>
    <scope>NUCLEOTIDE SEQUENCE</scope>
</reference>
<dbReference type="KEGG" id="hro:HELRODRAFT_194693"/>
<feature type="compositionally biased region" description="Basic residues" evidence="2">
    <location>
        <begin position="566"/>
        <end position="583"/>
    </location>
</feature>
<feature type="region of interest" description="Disordered" evidence="2">
    <location>
        <begin position="25"/>
        <end position="88"/>
    </location>
</feature>
<dbReference type="GO" id="GO:0005814">
    <property type="term" value="C:centriole"/>
    <property type="evidence" value="ECO:0000318"/>
    <property type="project" value="GO_Central"/>
</dbReference>
<reference evidence="4" key="3">
    <citation type="submission" date="2015-06" db="UniProtKB">
        <authorList>
            <consortium name="EnsemblMetazoa"/>
        </authorList>
    </citation>
    <scope>IDENTIFICATION</scope>
</reference>
<protein>
    <submittedName>
        <fullName evidence="3 4">Uncharacterized protein</fullName>
    </submittedName>
</protein>
<proteinExistence type="predicted"/>
<dbReference type="HOGENOM" id="CLU_437619_0_0_1"/>
<sequence length="625" mass="72441">MIEELLKEKKNCKIEIDRLKIALDKLTNENQSLKGELNSKHREYKDDDDADDDDDDDDDDDGGDDDSSSKIVPTGRVDRGADRGVTRESAGVDWQRALDQISQMELKLKEQSDTSGVRLRAAEAELAAANRQISDLRKLLADTQVNGDAMIDQLLSAPPSGFSAAAINSTTNNNVDFEINDMQKDQLTFMLISYKTRTEGIIKRLQEDKKLLQQQLQQLRNNIEQQQRNNNDNIQQMLSNKQLVEDALLERDKCLIREAHLKSELTRLQNVLDTQSRDVTLVKKNEISTLTSQHELQIEKLNDKITDLEGEIANLKNSNCTLERERSRLQEELAAILKNMVDEEGARRTSSEDLVLKLGSLERVRDEMGMKMGMMADKMEASEKEHQRTVRGLEEELNQVKARLQRTLNDLDLVIIERTKLVDECKGLREERDRMKDEKESALRRLSRQILILQQTMKTKDIEYASKMAAMEDEHRKMMLELNSHVSTNQRISIKLKEETDSIIKRLESSVSKLKSELTVERKRKMELMKLLRDSRDKNIETESKMASFSRHVRELEFKMAENSPRHHHNHHQHLHHNHHPHHRYHDCQLFKDRLNVMSDVANEGMKRRNDDDDDVVANESKLYD</sequence>
<organism evidence="4 5">
    <name type="scientific">Helobdella robusta</name>
    <name type="common">Californian leech</name>
    <dbReference type="NCBI Taxonomy" id="6412"/>
    <lineage>
        <taxon>Eukaryota</taxon>
        <taxon>Metazoa</taxon>
        <taxon>Spiralia</taxon>
        <taxon>Lophotrochozoa</taxon>
        <taxon>Annelida</taxon>
        <taxon>Clitellata</taxon>
        <taxon>Hirudinea</taxon>
        <taxon>Rhynchobdellida</taxon>
        <taxon>Glossiphoniidae</taxon>
        <taxon>Helobdella</taxon>
    </lineage>
</organism>
<feature type="region of interest" description="Disordered" evidence="2">
    <location>
        <begin position="563"/>
        <end position="583"/>
    </location>
</feature>
<feature type="region of interest" description="Disordered" evidence="2">
    <location>
        <begin position="603"/>
        <end position="625"/>
    </location>
</feature>
<name>T1FWB8_HELRO</name>
<dbReference type="GeneID" id="20213114"/>
<evidence type="ECO:0000313" key="3">
    <source>
        <dbReference type="EMBL" id="ESN90075.1"/>
    </source>
</evidence>
<dbReference type="GO" id="GO:0045162">
    <property type="term" value="P:clustering of voltage-gated sodium channels"/>
    <property type="evidence" value="ECO:0007669"/>
    <property type="project" value="InterPro"/>
</dbReference>
<dbReference type="CTD" id="20213114"/>
<feature type="coiled-coil region" evidence="1">
    <location>
        <begin position="497"/>
        <end position="524"/>
    </location>
</feature>
<evidence type="ECO:0000256" key="1">
    <source>
        <dbReference type="SAM" id="Coils"/>
    </source>
</evidence>
<feature type="compositionally biased region" description="Basic and acidic residues" evidence="2">
    <location>
        <begin position="76"/>
        <end position="86"/>
    </location>
</feature>